<gene>
    <name evidence="2" type="primary">tsaB</name>
    <name evidence="2" type="ORF">QQA45_04280</name>
</gene>
<organism evidence="2 3">
    <name type="scientific">Sneathia sanguinegens</name>
    <dbReference type="NCBI Taxonomy" id="40543"/>
    <lineage>
        <taxon>Bacteria</taxon>
        <taxon>Fusobacteriati</taxon>
        <taxon>Fusobacteriota</taxon>
        <taxon>Fusobacteriia</taxon>
        <taxon>Fusobacteriales</taxon>
        <taxon>Leptotrichiaceae</taxon>
        <taxon>Sneathia</taxon>
    </lineage>
</organism>
<keyword evidence="2" id="KW-0808">Transferase</keyword>
<keyword evidence="3" id="KW-1185">Reference proteome</keyword>
<reference evidence="2 3" key="1">
    <citation type="submission" date="2023-06" db="EMBL/GenBank/DDBJ databases">
        <title>Antibody response to the Sneathia vaginalis cytopathogenic toxin A during pregnancy.</title>
        <authorList>
            <person name="Mccoy Z.T."/>
            <person name="Serrano M.G."/>
            <person name="Spaine K."/>
            <person name="Edwards D.J."/>
            <person name="Buck G.A."/>
            <person name="Jefferson K."/>
        </authorList>
    </citation>
    <scope>NUCLEOTIDE SEQUENCE [LARGE SCALE GENOMIC DNA]</scope>
    <source>
        <strain evidence="2 3">CCUG 42621</strain>
    </source>
</reference>
<dbReference type="EMBL" id="JASSPP010000006">
    <property type="protein sequence ID" value="MDK9580731.1"/>
    <property type="molecule type" value="Genomic_DNA"/>
</dbReference>
<name>A0ABT7HJP7_9FUSO</name>
<accession>A0ABT7HJP7</accession>
<dbReference type="Pfam" id="PF00814">
    <property type="entry name" value="TsaD"/>
    <property type="match status" value="1"/>
</dbReference>
<dbReference type="GO" id="GO:0061711">
    <property type="term" value="F:tRNA N(6)-L-threonylcarbamoyladenine synthase activity"/>
    <property type="evidence" value="ECO:0007669"/>
    <property type="project" value="UniProtKB-EC"/>
</dbReference>
<dbReference type="InterPro" id="IPR022496">
    <property type="entry name" value="T6A_TsaB"/>
</dbReference>
<dbReference type="SUPFAM" id="SSF53067">
    <property type="entry name" value="Actin-like ATPase domain"/>
    <property type="match status" value="1"/>
</dbReference>
<evidence type="ECO:0000313" key="2">
    <source>
        <dbReference type="EMBL" id="MDK9580731.1"/>
    </source>
</evidence>
<sequence length="228" mass="25821">MVKKIMLTFTITTSTKLASMSLFKDDLLLGNITINVKRTHSINILSQVKSLFDWADEKISNVTHVIISRGPGSFTGIRIAMALIKGIFALDKDVEIYSVSELDAIYYNVKNLGDIIVSGIDSRKGKIYYNIHTDQVKTTNDSIGNIYELIKNFENSGKSLVFAGDIAYNYRDEINKLNHCKLSYHKLLVDSKIFYDMFKEGLATKEDISTLAPYYLEKSQAEKEYKGE</sequence>
<dbReference type="NCBIfam" id="TIGR03725">
    <property type="entry name" value="T6A_YeaZ"/>
    <property type="match status" value="1"/>
</dbReference>
<feature type="domain" description="Gcp-like" evidence="1">
    <location>
        <begin position="36"/>
        <end position="154"/>
    </location>
</feature>
<dbReference type="Proteomes" id="UP001225134">
    <property type="component" value="Unassembled WGS sequence"/>
</dbReference>
<dbReference type="EC" id="2.3.1.234" evidence="2"/>
<keyword evidence="2" id="KW-0012">Acyltransferase</keyword>
<dbReference type="InterPro" id="IPR000905">
    <property type="entry name" value="Gcp-like_dom"/>
</dbReference>
<evidence type="ECO:0000313" key="3">
    <source>
        <dbReference type="Proteomes" id="UP001225134"/>
    </source>
</evidence>
<protein>
    <submittedName>
        <fullName evidence="2">tRNA (Adenosine(37)-N6)-threonylcarbamoyltransferase complex dimerization subunit type 1 TsaB</fullName>
        <ecNumber evidence="2">2.3.1.234</ecNumber>
    </submittedName>
</protein>
<comment type="caution">
    <text evidence="2">The sequence shown here is derived from an EMBL/GenBank/DDBJ whole genome shotgun (WGS) entry which is preliminary data.</text>
</comment>
<proteinExistence type="predicted"/>
<evidence type="ECO:0000259" key="1">
    <source>
        <dbReference type="Pfam" id="PF00814"/>
    </source>
</evidence>
<dbReference type="InterPro" id="IPR043129">
    <property type="entry name" value="ATPase_NBD"/>
</dbReference>
<dbReference type="Gene3D" id="3.30.420.40">
    <property type="match status" value="2"/>
</dbReference>